<comment type="subcellular location">
    <subcellularLocation>
        <location evidence="1">Cell envelope</location>
    </subcellularLocation>
</comment>
<evidence type="ECO:0000256" key="2">
    <source>
        <dbReference type="ARBA" id="ARBA00022729"/>
    </source>
</evidence>
<evidence type="ECO:0000256" key="3">
    <source>
        <dbReference type="SAM" id="SignalP"/>
    </source>
</evidence>
<dbReference type="InterPro" id="IPR038352">
    <property type="entry name" value="Imelysin_sf"/>
</dbReference>
<dbReference type="Pfam" id="PF09375">
    <property type="entry name" value="Peptidase_M75"/>
    <property type="match status" value="1"/>
</dbReference>
<accession>A0A929RV71</accession>
<gene>
    <name evidence="5" type="ORF">HXK21_02190</name>
</gene>
<keyword evidence="2 3" id="KW-0732">Signal</keyword>
<dbReference type="InterPro" id="IPR034982">
    <property type="entry name" value="Imelysin-like_IrpA"/>
</dbReference>
<dbReference type="CDD" id="cd14658">
    <property type="entry name" value="Imelysin-like_IrpA"/>
    <property type="match status" value="1"/>
</dbReference>
<protein>
    <submittedName>
        <fullName evidence="5">Imelysin</fullName>
    </submittedName>
</protein>
<evidence type="ECO:0000313" key="6">
    <source>
        <dbReference type="Proteomes" id="UP000704068"/>
    </source>
</evidence>
<evidence type="ECO:0000313" key="5">
    <source>
        <dbReference type="EMBL" id="MBF0969842.1"/>
    </source>
</evidence>
<proteinExistence type="predicted"/>
<organism evidence="5 6">
    <name type="scientific">Alloprevotella tannerae</name>
    <dbReference type="NCBI Taxonomy" id="76122"/>
    <lineage>
        <taxon>Bacteria</taxon>
        <taxon>Pseudomonadati</taxon>
        <taxon>Bacteroidota</taxon>
        <taxon>Bacteroidia</taxon>
        <taxon>Bacteroidales</taxon>
        <taxon>Prevotellaceae</taxon>
        <taxon>Alloprevotella</taxon>
    </lineage>
</organism>
<dbReference type="EMBL" id="JABZGR010000003">
    <property type="protein sequence ID" value="MBF0969842.1"/>
    <property type="molecule type" value="Genomic_DNA"/>
</dbReference>
<evidence type="ECO:0000259" key="4">
    <source>
        <dbReference type="Pfam" id="PF09375"/>
    </source>
</evidence>
<dbReference type="GO" id="GO:0030313">
    <property type="term" value="C:cell envelope"/>
    <property type="evidence" value="ECO:0007669"/>
    <property type="project" value="UniProtKB-SubCell"/>
</dbReference>
<dbReference type="Proteomes" id="UP000704068">
    <property type="component" value="Unassembled WGS sequence"/>
</dbReference>
<dbReference type="Gene3D" id="1.20.1420.20">
    <property type="entry name" value="M75 peptidase, HXXE motif"/>
    <property type="match status" value="1"/>
</dbReference>
<dbReference type="RefSeq" id="WP_303763011.1">
    <property type="nucleotide sequence ID" value="NZ_JABZGR010000003.1"/>
</dbReference>
<feature type="signal peptide" evidence="3">
    <location>
        <begin position="1"/>
        <end position="21"/>
    </location>
</feature>
<evidence type="ECO:0000256" key="1">
    <source>
        <dbReference type="ARBA" id="ARBA00004196"/>
    </source>
</evidence>
<dbReference type="PROSITE" id="PS51257">
    <property type="entry name" value="PROKAR_LIPOPROTEIN"/>
    <property type="match status" value="1"/>
</dbReference>
<comment type="caution">
    <text evidence="5">The sequence shown here is derived from an EMBL/GenBank/DDBJ whole genome shotgun (WGS) entry which is preliminary data.</text>
</comment>
<dbReference type="InterPro" id="IPR018976">
    <property type="entry name" value="Imelysin-like"/>
</dbReference>
<feature type="domain" description="Imelysin-like" evidence="4">
    <location>
        <begin position="53"/>
        <end position="388"/>
    </location>
</feature>
<name>A0A929RV71_9BACT</name>
<dbReference type="AlphaFoldDB" id="A0A929RV71"/>
<sequence>MKNLFKASVALLFGAACLTFASCSENGTDAPKLSEGDVFLQKILKGDVENTINPTYANLADSCTQLLDALTAMQPGSITQSQVDKACEIFLHARAGYEKSEAFLLGAASHFSIDPHIDSWPLDLTALHNLLSSGQAIATASNYDQSLIGFHGIEFILFRDGKNRLASELNTYDSWNRDGLDFTNIKGERELMFAKAVAEDLRNSVYQLECAWNENAPKAHFDVLDELGKAYVTDLGKSYGYSMINAGGTGSVYQSVKLAASAVLSGDNSAGGIADEVGNTKINNPFSGKDVSYIESPYSWNSLNDFQNNIHSVENVWYGGVPSKRNQAVSFHAYFQKYDKAVGERVEKAIQAAIVAIKDIPAPFVKNYQSPKCKVAIDACQELSDALSEANDVIQKNTK</sequence>
<reference evidence="5" key="1">
    <citation type="submission" date="2020-04" db="EMBL/GenBank/DDBJ databases">
        <title>Deep metagenomics examines the oral microbiome during advanced dental caries in children, revealing novel taxa and co-occurrences with host molecules.</title>
        <authorList>
            <person name="Baker J.L."/>
            <person name="Morton J.T."/>
            <person name="Dinis M."/>
            <person name="Alvarez R."/>
            <person name="Tran N.C."/>
            <person name="Knight R."/>
            <person name="Edlund A."/>
        </authorList>
    </citation>
    <scope>NUCLEOTIDE SEQUENCE</scope>
    <source>
        <strain evidence="5">JCVI_34_bin.1</strain>
    </source>
</reference>
<feature type="chain" id="PRO_5037734827" evidence="3">
    <location>
        <begin position="22"/>
        <end position="399"/>
    </location>
</feature>